<comment type="subcellular location">
    <subcellularLocation>
        <location evidence="2">Cell membrane</location>
        <topology evidence="2">Multi-pass membrane protein</topology>
    </subcellularLocation>
</comment>
<feature type="transmembrane region" description="Helical" evidence="24">
    <location>
        <begin position="40"/>
        <end position="60"/>
    </location>
</feature>
<evidence type="ECO:0000256" key="15">
    <source>
        <dbReference type="ARBA" id="ARBA00023136"/>
    </source>
</evidence>
<evidence type="ECO:0000256" key="4">
    <source>
        <dbReference type="ARBA" id="ARBA00005189"/>
    </source>
</evidence>
<dbReference type="EC" id="2.7.7.41" evidence="6"/>
<dbReference type="GO" id="GO:0004605">
    <property type="term" value="F:phosphatidate cytidylyltransferase activity"/>
    <property type="evidence" value="ECO:0007669"/>
    <property type="project" value="UniProtKB-EC"/>
</dbReference>
<feature type="transmembrane region" description="Helical" evidence="24">
    <location>
        <begin position="170"/>
        <end position="189"/>
    </location>
</feature>
<feature type="transmembrane region" description="Helical" evidence="24">
    <location>
        <begin position="210"/>
        <end position="228"/>
    </location>
</feature>
<evidence type="ECO:0000256" key="21">
    <source>
        <dbReference type="ARBA" id="ARBA00032396"/>
    </source>
</evidence>
<keyword evidence="17" id="KW-1208">Phospholipid metabolism</keyword>
<comment type="catalytic activity">
    <reaction evidence="1">
        <text>a 1,2-diacyl-sn-glycero-3-phosphate + CTP + H(+) = a CDP-1,2-diacyl-sn-glycerol + diphosphate</text>
        <dbReference type="Rhea" id="RHEA:16229"/>
        <dbReference type="ChEBI" id="CHEBI:15378"/>
        <dbReference type="ChEBI" id="CHEBI:33019"/>
        <dbReference type="ChEBI" id="CHEBI:37563"/>
        <dbReference type="ChEBI" id="CHEBI:58332"/>
        <dbReference type="ChEBI" id="CHEBI:58608"/>
        <dbReference type="EC" id="2.7.7.41"/>
    </reaction>
</comment>
<comment type="pathway">
    <text evidence="4">Lipid metabolism.</text>
</comment>
<feature type="transmembrane region" description="Helical" evidence="24">
    <location>
        <begin position="109"/>
        <end position="127"/>
    </location>
</feature>
<dbReference type="PANTHER" id="PTHR46382:SF1">
    <property type="entry name" value="PHOSPHATIDATE CYTIDYLYLTRANSFERASE"/>
    <property type="match status" value="1"/>
</dbReference>
<comment type="similarity">
    <text evidence="5">Belongs to the CDS family.</text>
</comment>
<sequence>MADSTPTPASSKGRTFVRRTASTLGLWAVVGAAFASQRAWAYFALIAVLAILSTIEYFSMVRAAGVKCFPRFGILLATVYSLALGWFFIFHHPAGSFGGRELPDGLDTLAIFIATAGAFTLQLRYSIKGIEALQAVALNVLGFVYVAVLFHFSARLVFVVPGDSQVPGAVLLLWVIAVTKFTDMGAYLTGTMIGRHKMIPHVSPGKTWEGFAGALFFAQLAGCGLHALCPQDLAILGGWPHVIALGFILALLAVVGDLAESVLKRSLNAKDSGHMLPGIGGALDLIDSICFTAPALYFYLKWVLH</sequence>
<accession>A0A975J240</accession>
<evidence type="ECO:0000256" key="3">
    <source>
        <dbReference type="ARBA" id="ARBA00005119"/>
    </source>
</evidence>
<dbReference type="EMBL" id="CP073100">
    <property type="protein sequence ID" value="QUE52581.1"/>
    <property type="molecule type" value="Genomic_DNA"/>
</dbReference>
<evidence type="ECO:0000256" key="5">
    <source>
        <dbReference type="ARBA" id="ARBA00010185"/>
    </source>
</evidence>
<evidence type="ECO:0000256" key="12">
    <source>
        <dbReference type="ARBA" id="ARBA00022695"/>
    </source>
</evidence>
<evidence type="ECO:0000256" key="7">
    <source>
        <dbReference type="ARBA" id="ARBA00019373"/>
    </source>
</evidence>
<organism evidence="25 26">
    <name type="scientific">Luteolibacter ambystomatis</name>
    <dbReference type="NCBI Taxonomy" id="2824561"/>
    <lineage>
        <taxon>Bacteria</taxon>
        <taxon>Pseudomonadati</taxon>
        <taxon>Verrucomicrobiota</taxon>
        <taxon>Verrucomicrobiia</taxon>
        <taxon>Verrucomicrobiales</taxon>
        <taxon>Verrucomicrobiaceae</taxon>
        <taxon>Luteolibacter</taxon>
    </lineage>
</organism>
<dbReference type="PANTHER" id="PTHR46382">
    <property type="entry name" value="PHOSPHATIDATE CYTIDYLYLTRANSFERASE"/>
    <property type="match status" value="1"/>
</dbReference>
<keyword evidence="15 24" id="KW-0472">Membrane</keyword>
<protein>
    <recommendedName>
        <fullName evidence="7">Phosphatidate cytidylyltransferase</fullName>
        <ecNumber evidence="6">2.7.7.41</ecNumber>
    </recommendedName>
    <alternativeName>
        <fullName evidence="20">CDP-DAG synthase</fullName>
    </alternativeName>
    <alternativeName>
        <fullName evidence="22">CDP-DG synthase</fullName>
    </alternativeName>
    <alternativeName>
        <fullName evidence="18">CDP-diacylglycerol synthase</fullName>
    </alternativeName>
    <alternativeName>
        <fullName evidence="21">CDP-diglyceride pyrophosphorylase</fullName>
    </alternativeName>
    <alternativeName>
        <fullName evidence="23">CDP-diglyceride synthase</fullName>
    </alternativeName>
    <alternativeName>
        <fullName evidence="19">CTP:phosphatidate cytidylyltransferase</fullName>
    </alternativeName>
</protein>
<evidence type="ECO:0000256" key="14">
    <source>
        <dbReference type="ARBA" id="ARBA00023098"/>
    </source>
</evidence>
<keyword evidence="11 24" id="KW-0812">Transmembrane</keyword>
<feature type="transmembrane region" description="Helical" evidence="24">
    <location>
        <begin position="72"/>
        <end position="89"/>
    </location>
</feature>
<dbReference type="KEGG" id="lamb:KBB96_06725"/>
<evidence type="ECO:0000256" key="2">
    <source>
        <dbReference type="ARBA" id="ARBA00004651"/>
    </source>
</evidence>
<feature type="transmembrane region" description="Helical" evidence="24">
    <location>
        <begin position="136"/>
        <end position="158"/>
    </location>
</feature>
<feature type="transmembrane region" description="Helical" evidence="24">
    <location>
        <begin position="276"/>
        <end position="300"/>
    </location>
</feature>
<evidence type="ECO:0000256" key="9">
    <source>
        <dbReference type="ARBA" id="ARBA00022516"/>
    </source>
</evidence>
<evidence type="ECO:0000256" key="13">
    <source>
        <dbReference type="ARBA" id="ARBA00022989"/>
    </source>
</evidence>
<evidence type="ECO:0000256" key="8">
    <source>
        <dbReference type="ARBA" id="ARBA00022475"/>
    </source>
</evidence>
<evidence type="ECO:0000256" key="16">
    <source>
        <dbReference type="ARBA" id="ARBA00023209"/>
    </source>
</evidence>
<evidence type="ECO:0000256" key="22">
    <source>
        <dbReference type="ARBA" id="ARBA00032743"/>
    </source>
</evidence>
<dbReference type="Proteomes" id="UP000676169">
    <property type="component" value="Chromosome"/>
</dbReference>
<evidence type="ECO:0000256" key="20">
    <source>
        <dbReference type="ARBA" id="ARBA00032253"/>
    </source>
</evidence>
<evidence type="ECO:0000256" key="1">
    <source>
        <dbReference type="ARBA" id="ARBA00001698"/>
    </source>
</evidence>
<proteinExistence type="inferred from homology"/>
<comment type="pathway">
    <text evidence="3">Phospholipid metabolism; CDP-diacylglycerol biosynthesis; CDP-diacylglycerol from sn-glycerol 3-phosphate: step 3/3.</text>
</comment>
<feature type="transmembrane region" description="Helical" evidence="24">
    <location>
        <begin position="234"/>
        <end position="255"/>
    </location>
</feature>
<keyword evidence="12" id="KW-0548">Nucleotidyltransferase</keyword>
<evidence type="ECO:0000256" key="24">
    <source>
        <dbReference type="SAM" id="Phobius"/>
    </source>
</evidence>
<evidence type="ECO:0000256" key="11">
    <source>
        <dbReference type="ARBA" id="ARBA00022692"/>
    </source>
</evidence>
<keyword evidence="9" id="KW-0444">Lipid biosynthesis</keyword>
<evidence type="ECO:0000256" key="18">
    <source>
        <dbReference type="ARBA" id="ARBA00029893"/>
    </source>
</evidence>
<name>A0A975J240_9BACT</name>
<evidence type="ECO:0000256" key="6">
    <source>
        <dbReference type="ARBA" id="ARBA00012487"/>
    </source>
</evidence>
<dbReference type="RefSeq" id="WP_211633807.1">
    <property type="nucleotide sequence ID" value="NZ_CP073100.1"/>
</dbReference>
<dbReference type="GO" id="GO:0016024">
    <property type="term" value="P:CDP-diacylglycerol biosynthetic process"/>
    <property type="evidence" value="ECO:0007669"/>
    <property type="project" value="TreeGrafter"/>
</dbReference>
<evidence type="ECO:0000313" key="25">
    <source>
        <dbReference type="EMBL" id="QUE52581.1"/>
    </source>
</evidence>
<keyword evidence="13 24" id="KW-1133">Transmembrane helix</keyword>
<keyword evidence="8" id="KW-1003">Cell membrane</keyword>
<keyword evidence="16" id="KW-0594">Phospholipid biosynthesis</keyword>
<keyword evidence="26" id="KW-1185">Reference proteome</keyword>
<evidence type="ECO:0000313" key="26">
    <source>
        <dbReference type="Proteomes" id="UP000676169"/>
    </source>
</evidence>
<evidence type="ECO:0000256" key="23">
    <source>
        <dbReference type="ARBA" id="ARBA00033406"/>
    </source>
</evidence>
<evidence type="ECO:0000256" key="19">
    <source>
        <dbReference type="ARBA" id="ARBA00031825"/>
    </source>
</evidence>
<evidence type="ECO:0000256" key="17">
    <source>
        <dbReference type="ARBA" id="ARBA00023264"/>
    </source>
</evidence>
<evidence type="ECO:0000256" key="10">
    <source>
        <dbReference type="ARBA" id="ARBA00022679"/>
    </source>
</evidence>
<keyword evidence="14" id="KW-0443">Lipid metabolism</keyword>
<keyword evidence="10" id="KW-0808">Transferase</keyword>
<dbReference type="GO" id="GO:0005886">
    <property type="term" value="C:plasma membrane"/>
    <property type="evidence" value="ECO:0007669"/>
    <property type="project" value="UniProtKB-SubCell"/>
</dbReference>
<gene>
    <name evidence="25" type="ORF">KBB96_06725</name>
</gene>
<reference evidence="25" key="1">
    <citation type="submission" date="2021-04" db="EMBL/GenBank/DDBJ databases">
        <title>Luteolibacter sp. 32A isolated from the skin of an Anderson's salamander (Ambystoma andersonii).</title>
        <authorList>
            <person name="Spergser J."/>
            <person name="Busse H.-J."/>
        </authorList>
    </citation>
    <scope>NUCLEOTIDE SEQUENCE</scope>
    <source>
        <strain evidence="25">32A</strain>
    </source>
</reference>
<dbReference type="Pfam" id="PF01148">
    <property type="entry name" value="CTP_transf_1"/>
    <property type="match status" value="1"/>
</dbReference>
<dbReference type="AlphaFoldDB" id="A0A975J240"/>